<protein>
    <submittedName>
        <fullName evidence="1">Os09g0129400 protein</fullName>
    </submittedName>
</protein>
<sequence>RAPYYASKIATNLDYNFRLQGSLSARLSSCQARSTNLVAQLKNSMIPLLMGIACARASCRQPSLAFSIDFYL</sequence>
<evidence type="ECO:0000313" key="2">
    <source>
        <dbReference type="Proteomes" id="UP000059680"/>
    </source>
</evidence>
<dbReference type="ExpressionAtlas" id="A0A0N7KQD7">
    <property type="expression patterns" value="baseline and differential"/>
</dbReference>
<evidence type="ECO:0000313" key="1">
    <source>
        <dbReference type="EMBL" id="BAT06930.1"/>
    </source>
</evidence>
<dbReference type="Gramene" id="Os09t0129400-02">
    <property type="protein sequence ID" value="Os09t0129400-02"/>
    <property type="gene ID" value="Os09g0129400"/>
</dbReference>
<dbReference type="EMBL" id="AP014965">
    <property type="protein sequence ID" value="BAT06930.1"/>
    <property type="molecule type" value="Genomic_DNA"/>
</dbReference>
<accession>A0A0N7KQD7</accession>
<reference evidence="1 2" key="3">
    <citation type="journal article" date="2013" name="Rice">
        <title>Improvement of the Oryza sativa Nipponbare reference genome using next generation sequence and optical map data.</title>
        <authorList>
            <person name="Kawahara Y."/>
            <person name="de la Bastide M."/>
            <person name="Hamilton J.P."/>
            <person name="Kanamori H."/>
            <person name="McCombie W.R."/>
            <person name="Ouyang S."/>
            <person name="Schwartz D.C."/>
            <person name="Tanaka T."/>
            <person name="Wu J."/>
            <person name="Zhou S."/>
            <person name="Childs K.L."/>
            <person name="Davidson R.M."/>
            <person name="Lin H."/>
            <person name="Quesada-Ocampo L."/>
            <person name="Vaillancourt B."/>
            <person name="Sakai H."/>
            <person name="Lee S.S."/>
            <person name="Kim J."/>
            <person name="Numa H."/>
            <person name="Itoh T."/>
            <person name="Buell C.R."/>
            <person name="Matsumoto T."/>
        </authorList>
    </citation>
    <scope>NUCLEOTIDE SEQUENCE [LARGE SCALE GENOMIC DNA]</scope>
    <source>
        <strain evidence="2">cv. Nipponbare</strain>
    </source>
</reference>
<feature type="non-terminal residue" evidence="1">
    <location>
        <position position="1"/>
    </location>
</feature>
<dbReference type="Proteomes" id="UP000059680">
    <property type="component" value="Chromosome 9"/>
</dbReference>
<dbReference type="AlphaFoldDB" id="A0A0N7KQD7"/>
<keyword evidence="2" id="KW-1185">Reference proteome</keyword>
<organism evidence="1 2">
    <name type="scientific">Oryza sativa subsp. japonica</name>
    <name type="common">Rice</name>
    <dbReference type="NCBI Taxonomy" id="39947"/>
    <lineage>
        <taxon>Eukaryota</taxon>
        <taxon>Viridiplantae</taxon>
        <taxon>Streptophyta</taxon>
        <taxon>Embryophyta</taxon>
        <taxon>Tracheophyta</taxon>
        <taxon>Spermatophyta</taxon>
        <taxon>Magnoliopsida</taxon>
        <taxon>Liliopsida</taxon>
        <taxon>Poales</taxon>
        <taxon>Poaceae</taxon>
        <taxon>BOP clade</taxon>
        <taxon>Oryzoideae</taxon>
        <taxon>Oryzeae</taxon>
        <taxon>Oryzinae</taxon>
        <taxon>Oryza</taxon>
        <taxon>Oryza sativa</taxon>
    </lineage>
</organism>
<reference evidence="2" key="1">
    <citation type="journal article" date="2005" name="Nature">
        <title>The map-based sequence of the rice genome.</title>
        <authorList>
            <consortium name="International rice genome sequencing project (IRGSP)"/>
            <person name="Matsumoto T."/>
            <person name="Wu J."/>
            <person name="Kanamori H."/>
            <person name="Katayose Y."/>
            <person name="Fujisawa M."/>
            <person name="Namiki N."/>
            <person name="Mizuno H."/>
            <person name="Yamamoto K."/>
            <person name="Antonio B.A."/>
            <person name="Baba T."/>
            <person name="Sakata K."/>
            <person name="Nagamura Y."/>
            <person name="Aoki H."/>
            <person name="Arikawa K."/>
            <person name="Arita K."/>
            <person name="Bito T."/>
            <person name="Chiden Y."/>
            <person name="Fujitsuka N."/>
            <person name="Fukunaka R."/>
            <person name="Hamada M."/>
            <person name="Harada C."/>
            <person name="Hayashi A."/>
            <person name="Hijishita S."/>
            <person name="Honda M."/>
            <person name="Hosokawa S."/>
            <person name="Ichikawa Y."/>
            <person name="Idonuma A."/>
            <person name="Iijima M."/>
            <person name="Ikeda M."/>
            <person name="Ikeno M."/>
            <person name="Ito K."/>
            <person name="Ito S."/>
            <person name="Ito T."/>
            <person name="Ito Y."/>
            <person name="Ito Y."/>
            <person name="Iwabuchi A."/>
            <person name="Kamiya K."/>
            <person name="Karasawa W."/>
            <person name="Kurita K."/>
            <person name="Katagiri S."/>
            <person name="Kikuta A."/>
            <person name="Kobayashi H."/>
            <person name="Kobayashi N."/>
            <person name="Machita K."/>
            <person name="Maehara T."/>
            <person name="Masukawa M."/>
            <person name="Mizubayashi T."/>
            <person name="Mukai Y."/>
            <person name="Nagasaki H."/>
            <person name="Nagata Y."/>
            <person name="Naito S."/>
            <person name="Nakashima M."/>
            <person name="Nakama Y."/>
            <person name="Nakamichi Y."/>
            <person name="Nakamura M."/>
            <person name="Meguro A."/>
            <person name="Negishi M."/>
            <person name="Ohta I."/>
            <person name="Ohta T."/>
            <person name="Okamoto M."/>
            <person name="Ono N."/>
            <person name="Saji S."/>
            <person name="Sakaguchi M."/>
            <person name="Sakai K."/>
            <person name="Shibata M."/>
            <person name="Shimokawa T."/>
            <person name="Song J."/>
            <person name="Takazaki Y."/>
            <person name="Terasawa K."/>
            <person name="Tsugane M."/>
            <person name="Tsuji K."/>
            <person name="Ueda S."/>
            <person name="Waki K."/>
            <person name="Yamagata H."/>
            <person name="Yamamoto M."/>
            <person name="Yamamoto S."/>
            <person name="Yamane H."/>
            <person name="Yoshiki S."/>
            <person name="Yoshihara R."/>
            <person name="Yukawa K."/>
            <person name="Zhong H."/>
            <person name="Yano M."/>
            <person name="Yuan Q."/>
            <person name="Ouyang S."/>
            <person name="Liu J."/>
            <person name="Jones K.M."/>
            <person name="Gansberger K."/>
            <person name="Moffat K."/>
            <person name="Hill J."/>
            <person name="Bera J."/>
            <person name="Fadrosh D."/>
            <person name="Jin S."/>
            <person name="Johri S."/>
            <person name="Kim M."/>
            <person name="Overton L."/>
            <person name="Reardon M."/>
            <person name="Tsitrin T."/>
            <person name="Vuong H."/>
            <person name="Weaver B."/>
            <person name="Ciecko A."/>
            <person name="Tallon L."/>
            <person name="Jackson J."/>
            <person name="Pai G."/>
            <person name="Aken S.V."/>
            <person name="Utterback T."/>
            <person name="Reidmuller S."/>
            <person name="Feldblyum T."/>
            <person name="Hsiao J."/>
            <person name="Zismann V."/>
            <person name="Iobst S."/>
            <person name="de Vazeille A.R."/>
            <person name="Buell C.R."/>
            <person name="Ying K."/>
            <person name="Li Y."/>
            <person name="Lu T."/>
            <person name="Huang Y."/>
            <person name="Zhao Q."/>
            <person name="Feng Q."/>
            <person name="Zhang L."/>
            <person name="Zhu J."/>
            <person name="Weng Q."/>
            <person name="Mu J."/>
            <person name="Lu Y."/>
            <person name="Fan D."/>
            <person name="Liu Y."/>
            <person name="Guan J."/>
            <person name="Zhang Y."/>
            <person name="Yu S."/>
            <person name="Liu X."/>
            <person name="Zhang Y."/>
            <person name="Hong G."/>
            <person name="Han B."/>
            <person name="Choisne N."/>
            <person name="Demange N."/>
            <person name="Orjeda G."/>
            <person name="Samain S."/>
            <person name="Cattolico L."/>
            <person name="Pelletier E."/>
            <person name="Couloux A."/>
            <person name="Segurens B."/>
            <person name="Wincker P."/>
            <person name="D'Hont A."/>
            <person name="Scarpelli C."/>
            <person name="Weissenbach J."/>
            <person name="Salanoubat M."/>
            <person name="Quetier F."/>
            <person name="Yu Y."/>
            <person name="Kim H.R."/>
            <person name="Rambo T."/>
            <person name="Currie J."/>
            <person name="Collura K."/>
            <person name="Luo M."/>
            <person name="Yang T."/>
            <person name="Ammiraju J.S.S."/>
            <person name="Engler F."/>
            <person name="Soderlund C."/>
            <person name="Wing R.A."/>
            <person name="Palmer L.E."/>
            <person name="de la Bastide M."/>
            <person name="Spiegel L."/>
            <person name="Nascimento L."/>
            <person name="Zutavern T."/>
            <person name="O'Shaughnessy A."/>
            <person name="Dike S."/>
            <person name="Dedhia N."/>
            <person name="Preston R."/>
            <person name="Balija V."/>
            <person name="McCombie W.R."/>
            <person name="Chow T."/>
            <person name="Chen H."/>
            <person name="Chung M."/>
            <person name="Chen C."/>
            <person name="Shaw J."/>
            <person name="Wu H."/>
            <person name="Hsiao K."/>
            <person name="Chao Y."/>
            <person name="Chu M."/>
            <person name="Cheng C."/>
            <person name="Hour A."/>
            <person name="Lee P."/>
            <person name="Lin S."/>
            <person name="Lin Y."/>
            <person name="Liou J."/>
            <person name="Liu S."/>
            <person name="Hsing Y."/>
            <person name="Raghuvanshi S."/>
            <person name="Mohanty A."/>
            <person name="Bharti A.K."/>
            <person name="Gaur A."/>
            <person name="Gupta V."/>
            <person name="Kumar D."/>
            <person name="Ravi V."/>
            <person name="Vij S."/>
            <person name="Kapur A."/>
            <person name="Khurana P."/>
            <person name="Khurana P."/>
            <person name="Khurana J.P."/>
            <person name="Tyagi A.K."/>
            <person name="Gaikwad K."/>
            <person name="Singh A."/>
            <person name="Dalal V."/>
            <person name="Srivastava S."/>
            <person name="Dixit A."/>
            <person name="Pal A.K."/>
            <person name="Ghazi I.A."/>
            <person name="Yadav M."/>
            <person name="Pandit A."/>
            <person name="Bhargava A."/>
            <person name="Sureshbabu K."/>
            <person name="Batra K."/>
            <person name="Sharma T.R."/>
            <person name="Mohapatra T."/>
            <person name="Singh N.K."/>
            <person name="Messing J."/>
            <person name="Nelson A.B."/>
            <person name="Fuks G."/>
            <person name="Kavchok S."/>
            <person name="Keizer G."/>
            <person name="Linton E."/>
            <person name="Llaca V."/>
            <person name="Song R."/>
            <person name="Tanyolac B."/>
            <person name="Young S."/>
            <person name="Ho-Il K."/>
            <person name="Hahn J.H."/>
            <person name="Sangsakoo G."/>
            <person name="Vanavichit A."/>
            <person name="de Mattos Luiz.A.T."/>
            <person name="Zimmer P.D."/>
            <person name="Malone G."/>
            <person name="Dellagostin O."/>
            <person name="de Oliveira A.C."/>
            <person name="Bevan M."/>
            <person name="Bancroft I."/>
            <person name="Minx P."/>
            <person name="Cordum H."/>
            <person name="Wilson R."/>
            <person name="Cheng Z."/>
            <person name="Jin W."/>
            <person name="Jiang J."/>
            <person name="Leong S.A."/>
            <person name="Iwama H."/>
            <person name="Gojobori T."/>
            <person name="Itoh T."/>
            <person name="Niimura Y."/>
            <person name="Fujii Y."/>
            <person name="Habara T."/>
            <person name="Sakai H."/>
            <person name="Sato Y."/>
            <person name="Wilson G."/>
            <person name="Kumar K."/>
            <person name="McCouch S."/>
            <person name="Juretic N."/>
            <person name="Hoen D."/>
            <person name="Wright S."/>
            <person name="Bruskiewich R."/>
            <person name="Bureau T."/>
            <person name="Miyao A."/>
            <person name="Hirochika H."/>
            <person name="Nishikawa T."/>
            <person name="Kadowaki K."/>
            <person name="Sugiura M."/>
            <person name="Burr B."/>
            <person name="Sasaki T."/>
        </authorList>
    </citation>
    <scope>NUCLEOTIDE SEQUENCE [LARGE SCALE GENOMIC DNA]</scope>
    <source>
        <strain evidence="2">cv. Nipponbare</strain>
    </source>
</reference>
<name>A0A0N7KQD7_ORYSJ</name>
<reference evidence="1 2" key="2">
    <citation type="journal article" date="2013" name="Plant Cell Physiol.">
        <title>Rice Annotation Project Database (RAP-DB): an integrative and interactive database for rice genomics.</title>
        <authorList>
            <person name="Sakai H."/>
            <person name="Lee S.S."/>
            <person name="Tanaka T."/>
            <person name="Numa H."/>
            <person name="Kim J."/>
            <person name="Kawahara Y."/>
            <person name="Wakimoto H."/>
            <person name="Yang C.C."/>
            <person name="Iwamoto M."/>
            <person name="Abe T."/>
            <person name="Yamada Y."/>
            <person name="Muto A."/>
            <person name="Inokuchi H."/>
            <person name="Ikemura T."/>
            <person name="Matsumoto T."/>
            <person name="Sasaki T."/>
            <person name="Itoh T."/>
        </authorList>
    </citation>
    <scope>NUCLEOTIDE SEQUENCE [LARGE SCALE GENOMIC DNA]</scope>
    <source>
        <strain evidence="2">cv. Nipponbare</strain>
    </source>
</reference>
<gene>
    <name evidence="1" type="ordered locus">Os09g0129400</name>
    <name evidence="1" type="ORF">OSNPB_090129400</name>
</gene>
<proteinExistence type="predicted"/>